<dbReference type="PRINTS" id="PR00032">
    <property type="entry name" value="HTHARAC"/>
</dbReference>
<dbReference type="PANTHER" id="PTHR47894">
    <property type="entry name" value="HTH-TYPE TRANSCRIPTIONAL REGULATOR GADX"/>
    <property type="match status" value="1"/>
</dbReference>
<proteinExistence type="predicted"/>
<keyword evidence="2" id="KW-0238">DNA-binding</keyword>
<dbReference type="PROSITE" id="PS01124">
    <property type="entry name" value="HTH_ARAC_FAMILY_2"/>
    <property type="match status" value="1"/>
</dbReference>
<dbReference type="PANTHER" id="PTHR47894:SF1">
    <property type="entry name" value="HTH-TYPE TRANSCRIPTIONAL REGULATOR VQSM"/>
    <property type="match status" value="1"/>
</dbReference>
<sequence length="340" mass="37973">MAEPTVGAGYARALLDLATNRGADRAVLLERAGIDSRLLEDQDSRLPFARFAALMRVAKALTGDPALALRFGETIDLSDFSIVGLIANASETMQHALTQLNRYGRLVVEVDGVGEADRFQHQMIAGQLWMTDTRKNPNDFPELTESTFARMATHTRRFGDTPFVLEVHVTHPEPAYRAEYDRIFRAPVVFEADRNALRIDPAWIGYRIQLQPRYAFGVLSRHAEALLESLESSNSVRARVESRLMPILHTGEVSMELIARDLGMSRQTLFRRLKAEGVTFEKLLDDLRRRLALHYLNGRRASVNEVAYLVGFSDPAAFSRAFKRWTGASPRAARSAGSGG</sequence>
<dbReference type="RefSeq" id="WP_211938145.1">
    <property type="nucleotide sequence ID" value="NZ_CP073078.1"/>
</dbReference>
<evidence type="ECO:0000256" key="3">
    <source>
        <dbReference type="ARBA" id="ARBA00023163"/>
    </source>
</evidence>
<keyword evidence="6" id="KW-1185">Reference proteome</keyword>
<evidence type="ECO:0000259" key="4">
    <source>
        <dbReference type="PROSITE" id="PS01124"/>
    </source>
</evidence>
<dbReference type="InterPro" id="IPR020449">
    <property type="entry name" value="Tscrpt_reg_AraC-type_HTH"/>
</dbReference>
<organism evidence="5 6">
    <name type="scientific">Phenylobacterium montanum</name>
    <dbReference type="NCBI Taxonomy" id="2823693"/>
    <lineage>
        <taxon>Bacteria</taxon>
        <taxon>Pseudomonadati</taxon>
        <taxon>Pseudomonadota</taxon>
        <taxon>Alphaproteobacteria</taxon>
        <taxon>Caulobacterales</taxon>
        <taxon>Caulobacteraceae</taxon>
        <taxon>Phenylobacterium</taxon>
    </lineage>
</organism>
<evidence type="ECO:0000313" key="5">
    <source>
        <dbReference type="EMBL" id="QUD88094.1"/>
    </source>
</evidence>
<dbReference type="KEGG" id="caul:KCG34_24200"/>
<dbReference type="Gene3D" id="1.10.10.60">
    <property type="entry name" value="Homeodomain-like"/>
    <property type="match status" value="1"/>
</dbReference>
<keyword evidence="1" id="KW-0805">Transcription regulation</keyword>
<dbReference type="Pfam" id="PF12625">
    <property type="entry name" value="Arabinose_bd"/>
    <property type="match status" value="1"/>
</dbReference>
<dbReference type="InterPro" id="IPR032687">
    <property type="entry name" value="AraC-type_N"/>
</dbReference>
<reference evidence="5" key="1">
    <citation type="submission" date="2021-04" db="EMBL/GenBank/DDBJ databases">
        <title>The complete genome sequence of Caulobacter sp. S6.</title>
        <authorList>
            <person name="Tang Y."/>
            <person name="Ouyang W."/>
            <person name="Liu Q."/>
            <person name="Huang B."/>
            <person name="Guo Z."/>
            <person name="Lei P."/>
        </authorList>
    </citation>
    <scope>NUCLEOTIDE SEQUENCE</scope>
    <source>
        <strain evidence="5">S6</strain>
    </source>
</reference>
<dbReference type="EMBL" id="CP073078">
    <property type="protein sequence ID" value="QUD88094.1"/>
    <property type="molecule type" value="Genomic_DNA"/>
</dbReference>
<name>A0A975IV16_9CAUL</name>
<dbReference type="GO" id="GO:0000976">
    <property type="term" value="F:transcription cis-regulatory region binding"/>
    <property type="evidence" value="ECO:0007669"/>
    <property type="project" value="TreeGrafter"/>
</dbReference>
<evidence type="ECO:0000256" key="1">
    <source>
        <dbReference type="ARBA" id="ARBA00023015"/>
    </source>
</evidence>
<dbReference type="InterPro" id="IPR009057">
    <property type="entry name" value="Homeodomain-like_sf"/>
</dbReference>
<dbReference type="Proteomes" id="UP000676409">
    <property type="component" value="Chromosome"/>
</dbReference>
<dbReference type="SMART" id="SM00342">
    <property type="entry name" value="HTH_ARAC"/>
    <property type="match status" value="1"/>
</dbReference>
<dbReference type="InterPro" id="IPR018060">
    <property type="entry name" value="HTH_AraC"/>
</dbReference>
<evidence type="ECO:0000256" key="2">
    <source>
        <dbReference type="ARBA" id="ARBA00023125"/>
    </source>
</evidence>
<feature type="domain" description="HTH araC/xylS-type" evidence="4">
    <location>
        <begin position="234"/>
        <end position="336"/>
    </location>
</feature>
<dbReference type="SUPFAM" id="SSF46689">
    <property type="entry name" value="Homeodomain-like"/>
    <property type="match status" value="1"/>
</dbReference>
<dbReference type="AlphaFoldDB" id="A0A975IV16"/>
<dbReference type="GO" id="GO:0005829">
    <property type="term" value="C:cytosol"/>
    <property type="evidence" value="ECO:0007669"/>
    <property type="project" value="TreeGrafter"/>
</dbReference>
<dbReference type="Pfam" id="PF12833">
    <property type="entry name" value="HTH_18"/>
    <property type="match status" value="1"/>
</dbReference>
<dbReference type="GO" id="GO:0003700">
    <property type="term" value="F:DNA-binding transcription factor activity"/>
    <property type="evidence" value="ECO:0007669"/>
    <property type="project" value="InterPro"/>
</dbReference>
<evidence type="ECO:0000313" key="6">
    <source>
        <dbReference type="Proteomes" id="UP000676409"/>
    </source>
</evidence>
<accession>A0A975IV16</accession>
<keyword evidence="3" id="KW-0804">Transcription</keyword>
<protein>
    <submittedName>
        <fullName evidence="5">AraC family transcriptional regulator</fullName>
    </submittedName>
</protein>
<gene>
    <name evidence="5" type="ORF">KCG34_24200</name>
</gene>